<organism evidence="4 5">
    <name type="scientific">Mangrovactinospora gilvigrisea</name>
    <dbReference type="NCBI Taxonomy" id="1428644"/>
    <lineage>
        <taxon>Bacteria</taxon>
        <taxon>Bacillati</taxon>
        <taxon>Actinomycetota</taxon>
        <taxon>Actinomycetes</taxon>
        <taxon>Kitasatosporales</taxon>
        <taxon>Streptomycetaceae</taxon>
        <taxon>Mangrovactinospora</taxon>
    </lineage>
</organism>
<dbReference type="InterPro" id="IPR012338">
    <property type="entry name" value="Beta-lactam/transpept-like"/>
</dbReference>
<evidence type="ECO:0000256" key="2">
    <source>
        <dbReference type="ARBA" id="ARBA00022801"/>
    </source>
</evidence>
<reference evidence="4 5" key="1">
    <citation type="submission" date="2016-10" db="EMBL/GenBank/DDBJ databases">
        <title>Genome sequence of Streptomyces gilvigriseus MUSC 26.</title>
        <authorList>
            <person name="Lee L.-H."/>
            <person name="Ser H.-L."/>
        </authorList>
    </citation>
    <scope>NUCLEOTIDE SEQUENCE [LARGE SCALE GENOMIC DNA]</scope>
    <source>
        <strain evidence="4 5">MUSC 26</strain>
    </source>
</reference>
<name>A0A1J7BDV5_9ACTN</name>
<dbReference type="STRING" id="1428644.BIV57_14095"/>
<sequence>MARPVGGEVAKRIRRAAGDGRRGAKRLVAAVSSAAPGAVRRPLGTRAVVGGAAGAGLLIAVGLVAATGPWQAGQRVAERSAARTAEAALGHRPVEHRPAGHRPGGAGSGPGSDAASAPAVLAALPANGAAPAPSAVAKALAGPLGNPALGSVTATVLDARTGRLLYSRAGTTPMTPASTTKLATATAALHVLGPEHRITTRTVLGAKNTLVLVGGGDPTLTAAAAPAGAGGDADLADQPARLSDLADRTADALKRSGTTKVTLRYDLSAYTGSPYDSIGVNDNLAKQVPLMVDEGRVDPGSTENAPRFSDPAANAASRFAALLGRFGITVQGAPASGRAPAGAAALAAVQGLPTADLVEKMLTESDNDIAEALARQVALAEHADPSFAGGGAAVRRVVTSLGVPPAGLALHDGSGLDRANTIPAETLARLLALSAAPGHPELRAVATGLPVAGFTGTLDERYIGGGGGGGAGVIRAKTGSLTGVNTLAGLAPDADGRLLAFAFMSNKSFDATAARTALDKLASTVTSLR</sequence>
<dbReference type="RefSeq" id="WP_071657194.1">
    <property type="nucleotide sequence ID" value="NZ_MLCF01000072.1"/>
</dbReference>
<comment type="caution">
    <text evidence="4">The sequence shown here is derived from an EMBL/GenBank/DDBJ whole genome shotgun (WGS) entry which is preliminary data.</text>
</comment>
<dbReference type="NCBIfam" id="TIGR00666">
    <property type="entry name" value="PBP4"/>
    <property type="match status" value="1"/>
</dbReference>
<dbReference type="Pfam" id="PF02113">
    <property type="entry name" value="Peptidase_S13"/>
    <property type="match status" value="2"/>
</dbReference>
<feature type="region of interest" description="Disordered" evidence="3">
    <location>
        <begin position="78"/>
        <end position="115"/>
    </location>
</feature>
<keyword evidence="5" id="KW-1185">Reference proteome</keyword>
<dbReference type="PANTHER" id="PTHR30023">
    <property type="entry name" value="D-ALANYL-D-ALANINE CARBOXYPEPTIDASE"/>
    <property type="match status" value="1"/>
</dbReference>
<accession>A0A1J7BDV5</accession>
<dbReference type="GO" id="GO:0006508">
    <property type="term" value="P:proteolysis"/>
    <property type="evidence" value="ECO:0007669"/>
    <property type="project" value="InterPro"/>
</dbReference>
<dbReference type="EMBL" id="MLCF01000072">
    <property type="protein sequence ID" value="OIV36851.1"/>
    <property type="molecule type" value="Genomic_DNA"/>
</dbReference>
<dbReference type="Proteomes" id="UP000243342">
    <property type="component" value="Unassembled WGS sequence"/>
</dbReference>
<evidence type="ECO:0000313" key="4">
    <source>
        <dbReference type="EMBL" id="OIV36851.1"/>
    </source>
</evidence>
<dbReference type="SUPFAM" id="SSF56601">
    <property type="entry name" value="beta-lactamase/transpeptidase-like"/>
    <property type="match status" value="1"/>
</dbReference>
<dbReference type="OrthoDB" id="56883at2"/>
<keyword evidence="4" id="KW-0645">Protease</keyword>
<dbReference type="GO" id="GO:0000270">
    <property type="term" value="P:peptidoglycan metabolic process"/>
    <property type="evidence" value="ECO:0007669"/>
    <property type="project" value="TreeGrafter"/>
</dbReference>
<proteinExistence type="inferred from homology"/>
<dbReference type="GO" id="GO:0004185">
    <property type="term" value="F:serine-type carboxypeptidase activity"/>
    <property type="evidence" value="ECO:0007669"/>
    <property type="project" value="InterPro"/>
</dbReference>
<dbReference type="InterPro" id="IPR000667">
    <property type="entry name" value="Peptidase_S13"/>
</dbReference>
<evidence type="ECO:0000256" key="3">
    <source>
        <dbReference type="SAM" id="MobiDB-lite"/>
    </source>
</evidence>
<evidence type="ECO:0000256" key="1">
    <source>
        <dbReference type="ARBA" id="ARBA00006096"/>
    </source>
</evidence>
<dbReference type="PRINTS" id="PR00922">
    <property type="entry name" value="DADACBPTASE3"/>
</dbReference>
<comment type="similarity">
    <text evidence="1">Belongs to the peptidase S13 family.</text>
</comment>
<dbReference type="AlphaFoldDB" id="A0A1J7BDV5"/>
<gene>
    <name evidence="4" type="ORF">BIV57_14095</name>
</gene>
<protein>
    <submittedName>
        <fullName evidence="4">D-alanyl-D-alanine carboxypeptidase/D-alanyl-D-alanine-endopeptidase</fullName>
    </submittedName>
</protein>
<keyword evidence="4" id="KW-0121">Carboxypeptidase</keyword>
<evidence type="ECO:0000313" key="5">
    <source>
        <dbReference type="Proteomes" id="UP000243342"/>
    </source>
</evidence>
<dbReference type="PANTHER" id="PTHR30023:SF0">
    <property type="entry name" value="PENICILLIN-SENSITIVE CARBOXYPEPTIDASE A"/>
    <property type="match status" value="1"/>
</dbReference>
<keyword evidence="2" id="KW-0378">Hydrolase</keyword>
<dbReference type="Gene3D" id="3.40.710.10">
    <property type="entry name" value="DD-peptidase/beta-lactamase superfamily"/>
    <property type="match status" value="2"/>
</dbReference>